<gene>
    <name evidence="5" type="ORF">PR048_008993</name>
</gene>
<dbReference type="InterPro" id="IPR034720">
    <property type="entry name" value="Viral_alk_exo"/>
</dbReference>
<dbReference type="InterPro" id="IPR051703">
    <property type="entry name" value="NF-kappa-B_Signaling_Reg"/>
</dbReference>
<keyword evidence="1" id="KW-0540">Nuclease</keyword>
<dbReference type="Gene3D" id="3.90.320.10">
    <property type="match status" value="2"/>
</dbReference>
<organism evidence="5 6">
    <name type="scientific">Dryococelus australis</name>
    <dbReference type="NCBI Taxonomy" id="614101"/>
    <lineage>
        <taxon>Eukaryota</taxon>
        <taxon>Metazoa</taxon>
        <taxon>Ecdysozoa</taxon>
        <taxon>Arthropoda</taxon>
        <taxon>Hexapoda</taxon>
        <taxon>Insecta</taxon>
        <taxon>Pterygota</taxon>
        <taxon>Neoptera</taxon>
        <taxon>Polyneoptera</taxon>
        <taxon>Phasmatodea</taxon>
        <taxon>Verophasmatodea</taxon>
        <taxon>Anareolatae</taxon>
        <taxon>Phasmatidae</taxon>
        <taxon>Eurycanthinae</taxon>
        <taxon>Dryococelus</taxon>
    </lineage>
</organism>
<evidence type="ECO:0008006" key="7">
    <source>
        <dbReference type="Google" id="ProtNLM"/>
    </source>
</evidence>
<dbReference type="Pfam" id="PF01771">
    <property type="entry name" value="Viral_alk_exo"/>
    <property type="match status" value="1"/>
</dbReference>
<name>A0ABQ9HZJ7_9NEOP</name>
<reference evidence="5 6" key="1">
    <citation type="submission" date="2023-02" db="EMBL/GenBank/DDBJ databases">
        <title>LHISI_Scaffold_Assembly.</title>
        <authorList>
            <person name="Stuart O.P."/>
            <person name="Cleave R."/>
            <person name="Magrath M.J.L."/>
            <person name="Mikheyev A.S."/>
        </authorList>
    </citation>
    <scope>NUCLEOTIDE SEQUENCE [LARGE SCALE GENOMIC DNA]</scope>
    <source>
        <strain evidence="5">Daus_M_001</strain>
        <tissue evidence="5">Leg muscle</tissue>
    </source>
</reference>
<keyword evidence="3" id="KW-0378">Hydrolase</keyword>
<keyword evidence="4" id="KW-0269">Exonuclease</keyword>
<evidence type="ECO:0000256" key="1">
    <source>
        <dbReference type="ARBA" id="ARBA00022722"/>
    </source>
</evidence>
<evidence type="ECO:0000256" key="4">
    <source>
        <dbReference type="ARBA" id="ARBA00022839"/>
    </source>
</evidence>
<dbReference type="CDD" id="cd22343">
    <property type="entry name" value="PDDEXK_lambda_exonuclease-like"/>
    <property type="match status" value="1"/>
</dbReference>
<sequence length="212" mass="24778">MIVLQSSCHMWNTERRKLLTASNFDRVCKMRATTSCKNLVHSISYANFSTKGTQYGIANEPVAKRKMAEEHDGLACEDAIMEVKCPLSADKYEVRKMLSIMASYCPVVNRKVLLERGSNYYYQVQGQLYITGRKNCYFMVYTSRWMTYEITENDEFWSNRRAQSLFYKECLLEELVNPQFTKMFVKADIQDPIYITTAQQKAKSATRKRHDI</sequence>
<evidence type="ECO:0000256" key="3">
    <source>
        <dbReference type="ARBA" id="ARBA00022801"/>
    </source>
</evidence>
<dbReference type="PANTHER" id="PTHR46609">
    <property type="entry name" value="EXONUCLEASE, PHAGE-TYPE/RECB, C-TERMINAL DOMAIN-CONTAINING PROTEIN"/>
    <property type="match status" value="1"/>
</dbReference>
<evidence type="ECO:0000256" key="2">
    <source>
        <dbReference type="ARBA" id="ARBA00022759"/>
    </source>
</evidence>
<proteinExistence type="predicted"/>
<dbReference type="InterPro" id="IPR011335">
    <property type="entry name" value="Restrct_endonuc-II-like"/>
</dbReference>
<keyword evidence="6" id="KW-1185">Reference proteome</keyword>
<dbReference type="PANTHER" id="PTHR46609:SF8">
    <property type="entry name" value="YQAJ VIRAL RECOMBINASE DOMAIN-CONTAINING PROTEIN"/>
    <property type="match status" value="1"/>
</dbReference>
<evidence type="ECO:0000313" key="5">
    <source>
        <dbReference type="EMBL" id="KAJ8889494.1"/>
    </source>
</evidence>
<dbReference type="EMBL" id="JARBHB010000003">
    <property type="protein sequence ID" value="KAJ8889494.1"/>
    <property type="molecule type" value="Genomic_DNA"/>
</dbReference>
<comment type="caution">
    <text evidence="5">The sequence shown here is derived from an EMBL/GenBank/DDBJ whole genome shotgun (WGS) entry which is preliminary data.</text>
</comment>
<dbReference type="Proteomes" id="UP001159363">
    <property type="component" value="Chromosome 3"/>
</dbReference>
<protein>
    <recommendedName>
        <fullName evidence="7">YqaJ viral recombinase domain-containing protein</fullName>
    </recommendedName>
</protein>
<accession>A0ABQ9HZJ7</accession>
<keyword evidence="2" id="KW-0255">Endonuclease</keyword>
<dbReference type="InterPro" id="IPR011604">
    <property type="entry name" value="PDDEXK-like_dom_sf"/>
</dbReference>
<dbReference type="SUPFAM" id="SSF52980">
    <property type="entry name" value="Restriction endonuclease-like"/>
    <property type="match status" value="1"/>
</dbReference>
<evidence type="ECO:0000313" key="6">
    <source>
        <dbReference type="Proteomes" id="UP001159363"/>
    </source>
</evidence>